<name>A0A8J6H8D4_TENMO</name>
<reference evidence="1" key="2">
    <citation type="submission" date="2021-08" db="EMBL/GenBank/DDBJ databases">
        <authorList>
            <person name="Eriksson T."/>
        </authorList>
    </citation>
    <scope>NUCLEOTIDE SEQUENCE</scope>
    <source>
        <strain evidence="1">Stoneville</strain>
        <tissue evidence="1">Whole head</tissue>
    </source>
</reference>
<dbReference type="Proteomes" id="UP000719412">
    <property type="component" value="Unassembled WGS sequence"/>
</dbReference>
<organism evidence="1 2">
    <name type="scientific">Tenebrio molitor</name>
    <name type="common">Yellow mealworm beetle</name>
    <dbReference type="NCBI Taxonomy" id="7067"/>
    <lineage>
        <taxon>Eukaryota</taxon>
        <taxon>Metazoa</taxon>
        <taxon>Ecdysozoa</taxon>
        <taxon>Arthropoda</taxon>
        <taxon>Hexapoda</taxon>
        <taxon>Insecta</taxon>
        <taxon>Pterygota</taxon>
        <taxon>Neoptera</taxon>
        <taxon>Endopterygota</taxon>
        <taxon>Coleoptera</taxon>
        <taxon>Polyphaga</taxon>
        <taxon>Cucujiformia</taxon>
        <taxon>Tenebrionidae</taxon>
        <taxon>Tenebrio</taxon>
    </lineage>
</organism>
<gene>
    <name evidence="1" type="ORF">GEV33_008836</name>
</gene>
<reference evidence="1" key="1">
    <citation type="journal article" date="2020" name="J Insects Food Feed">
        <title>The yellow mealworm (Tenebrio molitor) genome: a resource for the emerging insects as food and feed industry.</title>
        <authorList>
            <person name="Eriksson T."/>
            <person name="Andere A."/>
            <person name="Kelstrup H."/>
            <person name="Emery V."/>
            <person name="Picard C."/>
        </authorList>
    </citation>
    <scope>NUCLEOTIDE SEQUENCE</scope>
    <source>
        <strain evidence="1">Stoneville</strain>
        <tissue evidence="1">Whole head</tissue>
    </source>
</reference>
<protein>
    <submittedName>
        <fullName evidence="1">Uncharacterized protein</fullName>
    </submittedName>
</protein>
<dbReference type="AlphaFoldDB" id="A0A8J6H8D4"/>
<dbReference type="EMBL" id="JABDTM020024791">
    <property type="protein sequence ID" value="KAH0813955.1"/>
    <property type="molecule type" value="Genomic_DNA"/>
</dbReference>
<evidence type="ECO:0000313" key="1">
    <source>
        <dbReference type="EMBL" id="KAH0813955.1"/>
    </source>
</evidence>
<comment type="caution">
    <text evidence="1">The sequence shown here is derived from an EMBL/GenBank/DDBJ whole genome shotgun (WGS) entry which is preliminary data.</text>
</comment>
<evidence type="ECO:0000313" key="2">
    <source>
        <dbReference type="Proteomes" id="UP000719412"/>
    </source>
</evidence>
<accession>A0A8J6H8D4</accession>
<proteinExistence type="predicted"/>
<keyword evidence="2" id="KW-1185">Reference proteome</keyword>
<sequence length="308" mass="34331">MENVHHEMIKPGIYSSSFPLVETMNHPRYHDHLPSSGFAPPHPETTIFIITKIKRRRFNLAKRRVEVVFFIGRPSKGGAFMSEGDQTAQKRSERMAQLISRFSRPVQYLHPVETPVDPRPRRPPHAPLIRTNKTCKAASTPPNQPRFRREMCWNWSQLWLVDAEPHHYVCTRSRIELSTGPWYPGGAIYRGSGGHMGCVSGAAVAVEGRFITVQELKRKQVDGYSDRILIIKDGSGKFPSNAACTKYVIIPRPLIGGERPRRVAATVHGGISAGIPSIPGDPANCRPLNEPPPFGTRAAHVSARISNS</sequence>